<dbReference type="Proteomes" id="UP000199445">
    <property type="component" value="Unassembled WGS sequence"/>
</dbReference>
<evidence type="ECO:0000313" key="3">
    <source>
        <dbReference type="EMBL" id="SFJ37135.1"/>
    </source>
</evidence>
<evidence type="ECO:0000256" key="1">
    <source>
        <dbReference type="ARBA" id="ARBA00023186"/>
    </source>
</evidence>
<name>A0A1I3QTB6_9GAMM</name>
<proteinExistence type="predicted"/>
<dbReference type="SMART" id="SM00271">
    <property type="entry name" value="DnaJ"/>
    <property type="match status" value="1"/>
</dbReference>
<sequence>MSDSPSLPPKLDNLLAGQLKRLASVGNQAGELVKQDGLPGPYRHLLFFFLGFIAKGSGRVTETDIAYAQDLMTALGLSTRQRKRAIQHFQKGKGTGNLPLYRGLWLRAQTPLRTRAAVSTAICLCHGAQVLGQPAKPRRYRCEDSLIRLGLPVAIADEIFEHYASKVWAQGQAARAKPATYEQACLVLGVTRRDSLEEIKRQYRKKVSACHPDKLAQQKLTPSERAMAKDQLLNYQVAWELIKKRHRLASR</sequence>
<evidence type="ECO:0000313" key="4">
    <source>
        <dbReference type="Proteomes" id="UP000199445"/>
    </source>
</evidence>
<keyword evidence="1" id="KW-0143">Chaperone</keyword>
<dbReference type="Gene3D" id="1.10.287.110">
    <property type="entry name" value="DnaJ domain"/>
    <property type="match status" value="1"/>
</dbReference>
<dbReference type="OrthoDB" id="9782583at2"/>
<dbReference type="Pfam" id="PF00226">
    <property type="entry name" value="DnaJ"/>
    <property type="match status" value="1"/>
</dbReference>
<feature type="domain" description="J" evidence="2">
    <location>
        <begin position="183"/>
        <end position="251"/>
    </location>
</feature>
<organism evidence="3 4">
    <name type="scientific">Marinobacter persicus</name>
    <dbReference type="NCBI Taxonomy" id="930118"/>
    <lineage>
        <taxon>Bacteria</taxon>
        <taxon>Pseudomonadati</taxon>
        <taxon>Pseudomonadota</taxon>
        <taxon>Gammaproteobacteria</taxon>
        <taxon>Pseudomonadales</taxon>
        <taxon>Marinobacteraceae</taxon>
        <taxon>Marinobacter</taxon>
    </lineage>
</organism>
<protein>
    <submittedName>
        <fullName evidence="3">DnaJ like chaperone protein</fullName>
    </submittedName>
</protein>
<evidence type="ECO:0000259" key="2">
    <source>
        <dbReference type="PROSITE" id="PS50076"/>
    </source>
</evidence>
<dbReference type="InterPro" id="IPR001623">
    <property type="entry name" value="DnaJ_domain"/>
</dbReference>
<dbReference type="InterPro" id="IPR036869">
    <property type="entry name" value="J_dom_sf"/>
</dbReference>
<gene>
    <name evidence="3" type="ORF">SAMN05216429_102126</name>
</gene>
<dbReference type="EMBL" id="FOSC01000002">
    <property type="protein sequence ID" value="SFJ37135.1"/>
    <property type="molecule type" value="Genomic_DNA"/>
</dbReference>
<keyword evidence="4" id="KW-1185">Reference proteome</keyword>
<dbReference type="RefSeq" id="WP_091701296.1">
    <property type="nucleotide sequence ID" value="NZ_BMYN01000002.1"/>
</dbReference>
<reference evidence="3 4" key="1">
    <citation type="submission" date="2016-10" db="EMBL/GenBank/DDBJ databases">
        <authorList>
            <person name="de Groot N.N."/>
        </authorList>
    </citation>
    <scope>NUCLEOTIDE SEQUENCE [LARGE SCALE GENOMIC DNA]</scope>
    <source>
        <strain evidence="3 4">IBRC-M 10445</strain>
    </source>
</reference>
<accession>A0A1I3QTB6</accession>
<dbReference type="SUPFAM" id="SSF46565">
    <property type="entry name" value="Chaperone J-domain"/>
    <property type="match status" value="1"/>
</dbReference>
<dbReference type="AlphaFoldDB" id="A0A1I3QTB6"/>
<dbReference type="PROSITE" id="PS50076">
    <property type="entry name" value="DNAJ_2"/>
    <property type="match status" value="1"/>
</dbReference>
<dbReference type="CDD" id="cd06257">
    <property type="entry name" value="DnaJ"/>
    <property type="match status" value="1"/>
</dbReference>